<evidence type="ECO:0000256" key="9">
    <source>
        <dbReference type="ARBA" id="ARBA00023136"/>
    </source>
</evidence>
<comment type="subcellular location">
    <subcellularLocation>
        <location evidence="1 10">Endoplasmic reticulum membrane</location>
        <topology evidence="1 10">Multi-pass membrane protein</topology>
    </subcellularLocation>
</comment>
<dbReference type="Proteomes" id="UP001151699">
    <property type="component" value="Unassembled WGS sequence"/>
</dbReference>
<comment type="caution">
    <text evidence="11">The sequence shown here is derived from an EMBL/GenBank/DDBJ whole genome shotgun (WGS) entry which is preliminary data.</text>
</comment>
<keyword evidence="5 10" id="KW-0256">Endoplasmic reticulum</keyword>
<keyword evidence="12" id="KW-1185">Reference proteome</keyword>
<name>A0A9Q0MLA8_9DIPT</name>
<dbReference type="GO" id="GO:0016125">
    <property type="term" value="P:sterol metabolic process"/>
    <property type="evidence" value="ECO:0007669"/>
    <property type="project" value="UniProtKB-UniRule"/>
</dbReference>
<feature type="transmembrane region" description="Helical" evidence="10">
    <location>
        <begin position="203"/>
        <end position="226"/>
    </location>
</feature>
<dbReference type="Pfam" id="PF04161">
    <property type="entry name" value="Arv1"/>
    <property type="match status" value="1"/>
</dbReference>
<evidence type="ECO:0000256" key="10">
    <source>
        <dbReference type="RuleBase" id="RU368065"/>
    </source>
</evidence>
<dbReference type="GO" id="GO:0097036">
    <property type="term" value="P:regulation of plasma membrane sterol distribution"/>
    <property type="evidence" value="ECO:0007669"/>
    <property type="project" value="UniProtKB-UniRule"/>
</dbReference>
<feature type="transmembrane region" description="Helical" evidence="10">
    <location>
        <begin position="180"/>
        <end position="197"/>
    </location>
</feature>
<evidence type="ECO:0000313" key="12">
    <source>
        <dbReference type="Proteomes" id="UP001151699"/>
    </source>
</evidence>
<dbReference type="GO" id="GO:0005794">
    <property type="term" value="C:Golgi apparatus"/>
    <property type="evidence" value="ECO:0007669"/>
    <property type="project" value="TreeGrafter"/>
</dbReference>
<evidence type="ECO:0000256" key="2">
    <source>
        <dbReference type="ARBA" id="ARBA00009187"/>
    </source>
</evidence>
<gene>
    <name evidence="11" type="primary">Arv1</name>
    <name evidence="11" type="ORF">Bhyg_16613</name>
</gene>
<accession>A0A9Q0MLA8</accession>
<dbReference type="PANTHER" id="PTHR14467:SF0">
    <property type="entry name" value="PROTEIN ARV1"/>
    <property type="match status" value="1"/>
</dbReference>
<dbReference type="GO" id="GO:0032366">
    <property type="term" value="P:intracellular sterol transport"/>
    <property type="evidence" value="ECO:0007669"/>
    <property type="project" value="UniProtKB-UniRule"/>
</dbReference>
<feature type="transmembrane region" description="Helical" evidence="10">
    <location>
        <begin position="140"/>
        <end position="159"/>
    </location>
</feature>
<evidence type="ECO:0000256" key="6">
    <source>
        <dbReference type="ARBA" id="ARBA00022989"/>
    </source>
</evidence>
<proteinExistence type="inferred from homology"/>
<keyword evidence="6 10" id="KW-1133">Transmembrane helix</keyword>
<feature type="transmembrane region" description="Helical" evidence="10">
    <location>
        <begin position="103"/>
        <end position="120"/>
    </location>
</feature>
<organism evidence="11 12">
    <name type="scientific">Pseudolycoriella hygida</name>
    <dbReference type="NCBI Taxonomy" id="35572"/>
    <lineage>
        <taxon>Eukaryota</taxon>
        <taxon>Metazoa</taxon>
        <taxon>Ecdysozoa</taxon>
        <taxon>Arthropoda</taxon>
        <taxon>Hexapoda</taxon>
        <taxon>Insecta</taxon>
        <taxon>Pterygota</taxon>
        <taxon>Neoptera</taxon>
        <taxon>Endopterygota</taxon>
        <taxon>Diptera</taxon>
        <taxon>Nematocera</taxon>
        <taxon>Sciaroidea</taxon>
        <taxon>Sciaridae</taxon>
        <taxon>Pseudolycoriella</taxon>
    </lineage>
</organism>
<evidence type="ECO:0000256" key="5">
    <source>
        <dbReference type="ARBA" id="ARBA00022824"/>
    </source>
</evidence>
<dbReference type="OrthoDB" id="2192830at2759"/>
<comment type="similarity">
    <text evidence="2 10">Belongs to the ARV1 family.</text>
</comment>
<dbReference type="InterPro" id="IPR007290">
    <property type="entry name" value="Arv1"/>
</dbReference>
<evidence type="ECO:0000256" key="1">
    <source>
        <dbReference type="ARBA" id="ARBA00004477"/>
    </source>
</evidence>
<reference evidence="11" key="1">
    <citation type="submission" date="2022-07" db="EMBL/GenBank/DDBJ databases">
        <authorList>
            <person name="Trinca V."/>
            <person name="Uliana J.V.C."/>
            <person name="Torres T.T."/>
            <person name="Ward R.J."/>
            <person name="Monesi N."/>
        </authorList>
    </citation>
    <scope>NUCLEOTIDE SEQUENCE</scope>
    <source>
        <strain evidence="11">HSMRA1968</strain>
        <tissue evidence="11">Whole embryos</tissue>
    </source>
</reference>
<keyword evidence="3 10" id="KW-0813">Transport</keyword>
<keyword evidence="4 10" id="KW-0812">Transmembrane</keyword>
<dbReference type="GO" id="GO:0032541">
    <property type="term" value="C:cortical endoplasmic reticulum"/>
    <property type="evidence" value="ECO:0007669"/>
    <property type="project" value="TreeGrafter"/>
</dbReference>
<keyword evidence="7 10" id="KW-0445">Lipid transport</keyword>
<evidence type="ECO:0000256" key="3">
    <source>
        <dbReference type="ARBA" id="ARBA00022448"/>
    </source>
</evidence>
<protein>
    <recommendedName>
        <fullName evidence="10">Protein ARV</fullName>
    </recommendedName>
</protein>
<dbReference type="GO" id="GO:0005789">
    <property type="term" value="C:endoplasmic reticulum membrane"/>
    <property type="evidence" value="ECO:0007669"/>
    <property type="project" value="UniProtKB-SubCell"/>
</dbReference>
<evidence type="ECO:0000256" key="7">
    <source>
        <dbReference type="ARBA" id="ARBA00023055"/>
    </source>
</evidence>
<dbReference type="EMBL" id="WJQU01001792">
    <property type="protein sequence ID" value="KAJ6633680.1"/>
    <property type="molecule type" value="Genomic_DNA"/>
</dbReference>
<sequence>MLRSSVNNKQSCPIPKKVRFSNPLLMCVNNDRKISYVCINCGAEIEELHKKYSSSVLKIMSCETCKQVADKYIEFEPIIILIDLVLLSQPAFRHVMYNTKFKIYAKILVVQLLFESYYVWIDAPKPFDVGEFASEKEFYFSFLLTSLDYILLVLMLQLWTKATNGSSHDLSTIHFVKAMTLAKVAKFFMIPLVIWSSNASDSASLRLLLVNGYYFLSVTQVLSILTNSSRRSSAFMTLVTIIVKHIVIVELNQRLRNVVMI</sequence>
<comment type="function">
    <text evidence="10">Mediator of sterol homeostasis involved in sterol uptake, trafficking and distribution into membranes.</text>
</comment>
<evidence type="ECO:0000256" key="4">
    <source>
        <dbReference type="ARBA" id="ARBA00022692"/>
    </source>
</evidence>
<keyword evidence="9 10" id="KW-0472">Membrane</keyword>
<evidence type="ECO:0000256" key="8">
    <source>
        <dbReference type="ARBA" id="ARBA00023098"/>
    </source>
</evidence>
<evidence type="ECO:0000313" key="11">
    <source>
        <dbReference type="EMBL" id="KAJ6633680.1"/>
    </source>
</evidence>
<keyword evidence="8 10" id="KW-0443">Lipid metabolism</keyword>
<dbReference type="PANTHER" id="PTHR14467">
    <property type="entry name" value="ARV1"/>
    <property type="match status" value="1"/>
</dbReference>
<dbReference type="GO" id="GO:0006665">
    <property type="term" value="P:sphingolipid metabolic process"/>
    <property type="evidence" value="ECO:0007669"/>
    <property type="project" value="TreeGrafter"/>
</dbReference>
<dbReference type="AlphaFoldDB" id="A0A9Q0MLA8"/>